<dbReference type="GO" id="GO:0009738">
    <property type="term" value="P:abscisic acid-activated signaling pathway"/>
    <property type="evidence" value="ECO:0007669"/>
    <property type="project" value="UniProtKB-KW"/>
</dbReference>
<reference evidence="16" key="1">
    <citation type="submission" date="2018-01" db="EMBL/GenBank/DDBJ databases">
        <authorList>
            <person name="Mao J.F."/>
        </authorList>
    </citation>
    <scope>NUCLEOTIDE SEQUENCE</scope>
    <source>
        <strain evidence="16">Huo1</strain>
        <tissue evidence="16">Leaf</tissue>
    </source>
</reference>
<evidence type="ECO:0000313" key="17">
    <source>
        <dbReference type="Proteomes" id="UP000298416"/>
    </source>
</evidence>
<dbReference type="PANTHER" id="PTHR47992">
    <property type="entry name" value="PROTEIN PHOSPHATASE"/>
    <property type="match status" value="1"/>
</dbReference>
<comment type="similarity">
    <text evidence="3 13">Belongs to the PP2C family.</text>
</comment>
<evidence type="ECO:0000256" key="1">
    <source>
        <dbReference type="ARBA" id="ARBA00001936"/>
    </source>
</evidence>
<sequence length="524" mass="56227">MEGRLGAVLVPFSLGNFTLDYPKSMEEEAATDAEMKSLGNSVDGDNDDCSFGDSGSDVSFSVGLGSGEVRSEGSSSLVATTSEDESLWLARDVVVRDSEEDGSSSLEGDAMPDSSCSLSVVSDASSLCGDDFLAFEANFLEVEKELASRILVSRNPSGDDAVLGDSPPVSAEGAADVAISKASKTDARLEKGPSGRGGRSIFEVDCVPLWGLTSVCGRRPEMEDAVAALPRLLRIPIRLLTGDHGVDGGGTTTCLSHLTGHFFGVYDGHGGSQVANYCRDRLHLALNEELDVMINNLDDNASCEEKWRRAFTKCFLKVDDEVGGKASLEPLAPETVGSTAIVALVCSSHIIVANSGDSRAVLYRGREAIALSVDHKPNRKDEYARIEASGGKVIQWNGHRVFGVLAMSRSIGDRYLKPWIIPDPEVMFVPRTKDDDCLVLASDGLWDVMTNDEACDLARKRILLWHKHNGASLPLERGEAIDPAAQAAAEYLSNRAMQKGSKDNISVIVVDLKPQRKIKNKTKS</sequence>
<dbReference type="EC" id="3.1.3.16" evidence="4"/>
<dbReference type="PROSITE" id="PS51746">
    <property type="entry name" value="PPM_2"/>
    <property type="match status" value="1"/>
</dbReference>
<comment type="cofactor">
    <cofactor evidence="2">
        <name>Mg(2+)</name>
        <dbReference type="ChEBI" id="CHEBI:18420"/>
    </cofactor>
</comment>
<evidence type="ECO:0000256" key="11">
    <source>
        <dbReference type="ARBA" id="ARBA00047761"/>
    </source>
</evidence>
<comment type="catalytic activity">
    <reaction evidence="12">
        <text>O-phospho-L-threonyl-[protein] + H2O = L-threonyl-[protein] + phosphate</text>
        <dbReference type="Rhea" id="RHEA:47004"/>
        <dbReference type="Rhea" id="RHEA-COMP:11060"/>
        <dbReference type="Rhea" id="RHEA-COMP:11605"/>
        <dbReference type="ChEBI" id="CHEBI:15377"/>
        <dbReference type="ChEBI" id="CHEBI:30013"/>
        <dbReference type="ChEBI" id="CHEBI:43474"/>
        <dbReference type="ChEBI" id="CHEBI:61977"/>
        <dbReference type="EC" id="3.1.3.16"/>
    </reaction>
</comment>
<dbReference type="GO" id="GO:0004722">
    <property type="term" value="F:protein serine/threonine phosphatase activity"/>
    <property type="evidence" value="ECO:0007669"/>
    <property type="project" value="UniProtKB-EC"/>
</dbReference>
<dbReference type="InterPro" id="IPR036457">
    <property type="entry name" value="PPM-type-like_dom_sf"/>
</dbReference>
<evidence type="ECO:0000256" key="2">
    <source>
        <dbReference type="ARBA" id="ARBA00001946"/>
    </source>
</evidence>
<dbReference type="PROSITE" id="PS01032">
    <property type="entry name" value="PPM_1"/>
    <property type="match status" value="1"/>
</dbReference>
<dbReference type="InterPro" id="IPR001932">
    <property type="entry name" value="PPM-type_phosphatase-like_dom"/>
</dbReference>
<evidence type="ECO:0000256" key="10">
    <source>
        <dbReference type="ARBA" id="ARBA00023211"/>
    </source>
</evidence>
<evidence type="ECO:0000256" key="4">
    <source>
        <dbReference type="ARBA" id="ARBA00013081"/>
    </source>
</evidence>
<dbReference type="SMART" id="SM00332">
    <property type="entry name" value="PP2Cc"/>
    <property type="match status" value="1"/>
</dbReference>
<keyword evidence="6" id="KW-0479">Metal-binding</keyword>
<comment type="catalytic activity">
    <reaction evidence="11">
        <text>O-phospho-L-seryl-[protein] + H2O = L-seryl-[protein] + phosphate</text>
        <dbReference type="Rhea" id="RHEA:20629"/>
        <dbReference type="Rhea" id="RHEA-COMP:9863"/>
        <dbReference type="Rhea" id="RHEA-COMP:11604"/>
        <dbReference type="ChEBI" id="CHEBI:15377"/>
        <dbReference type="ChEBI" id="CHEBI:29999"/>
        <dbReference type="ChEBI" id="CHEBI:43474"/>
        <dbReference type="ChEBI" id="CHEBI:83421"/>
        <dbReference type="EC" id="3.1.3.16"/>
    </reaction>
</comment>
<comment type="caution">
    <text evidence="16">The sequence shown here is derived from an EMBL/GenBank/DDBJ whole genome shotgun (WGS) entry which is preliminary data.</text>
</comment>
<evidence type="ECO:0000256" key="3">
    <source>
        <dbReference type="ARBA" id="ARBA00006702"/>
    </source>
</evidence>
<feature type="domain" description="PPM-type phosphatase" evidence="15">
    <location>
        <begin position="209"/>
        <end position="512"/>
    </location>
</feature>
<evidence type="ECO:0000256" key="9">
    <source>
        <dbReference type="ARBA" id="ARBA00022912"/>
    </source>
</evidence>
<keyword evidence="7 13" id="KW-0378">Hydrolase</keyword>
<dbReference type="InterPro" id="IPR015655">
    <property type="entry name" value="PP2C"/>
</dbReference>
<dbReference type="CDD" id="cd00143">
    <property type="entry name" value="PP2Cc"/>
    <property type="match status" value="1"/>
</dbReference>
<dbReference type="Proteomes" id="UP000298416">
    <property type="component" value="Unassembled WGS sequence"/>
</dbReference>
<evidence type="ECO:0000256" key="14">
    <source>
        <dbReference type="SAM" id="MobiDB-lite"/>
    </source>
</evidence>
<dbReference type="SUPFAM" id="SSF81606">
    <property type="entry name" value="PP2C-like"/>
    <property type="match status" value="1"/>
</dbReference>
<dbReference type="FunFam" id="3.60.40.10:FF:000025">
    <property type="entry name" value="Protein phosphatase 2C 16"/>
    <property type="match status" value="1"/>
</dbReference>
<keyword evidence="17" id="KW-1185">Reference proteome</keyword>
<evidence type="ECO:0000256" key="5">
    <source>
        <dbReference type="ARBA" id="ARBA00022682"/>
    </source>
</evidence>
<feature type="region of interest" description="Disordered" evidence="14">
    <location>
        <begin position="157"/>
        <end position="177"/>
    </location>
</feature>
<keyword evidence="5" id="KW-0938">Abscisic acid signaling pathway</keyword>
<gene>
    <name evidence="16" type="ORF">SASPL_127582</name>
</gene>
<evidence type="ECO:0000256" key="8">
    <source>
        <dbReference type="ARBA" id="ARBA00022842"/>
    </source>
</evidence>
<comment type="cofactor">
    <cofactor evidence="1">
        <name>Mn(2+)</name>
        <dbReference type="ChEBI" id="CHEBI:29035"/>
    </cofactor>
</comment>
<evidence type="ECO:0000313" key="16">
    <source>
        <dbReference type="EMBL" id="KAG6409542.1"/>
    </source>
</evidence>
<evidence type="ECO:0000256" key="13">
    <source>
        <dbReference type="RuleBase" id="RU003465"/>
    </source>
</evidence>
<keyword evidence="9 13" id="KW-0904">Protein phosphatase</keyword>
<keyword evidence="8" id="KW-0460">Magnesium</keyword>
<organism evidence="16">
    <name type="scientific">Salvia splendens</name>
    <name type="common">Scarlet sage</name>
    <dbReference type="NCBI Taxonomy" id="180675"/>
    <lineage>
        <taxon>Eukaryota</taxon>
        <taxon>Viridiplantae</taxon>
        <taxon>Streptophyta</taxon>
        <taxon>Embryophyta</taxon>
        <taxon>Tracheophyta</taxon>
        <taxon>Spermatophyta</taxon>
        <taxon>Magnoliopsida</taxon>
        <taxon>eudicotyledons</taxon>
        <taxon>Gunneridae</taxon>
        <taxon>Pentapetalae</taxon>
        <taxon>asterids</taxon>
        <taxon>lamiids</taxon>
        <taxon>Lamiales</taxon>
        <taxon>Lamiaceae</taxon>
        <taxon>Nepetoideae</taxon>
        <taxon>Mentheae</taxon>
        <taxon>Salviinae</taxon>
        <taxon>Salvia</taxon>
        <taxon>Salvia subgen. Calosphace</taxon>
        <taxon>core Calosphace</taxon>
    </lineage>
</organism>
<accession>A0A8X8ZLP5</accession>
<reference evidence="16" key="2">
    <citation type="submission" date="2020-08" db="EMBL/GenBank/DDBJ databases">
        <title>Plant Genome Project.</title>
        <authorList>
            <person name="Zhang R.-G."/>
        </authorList>
    </citation>
    <scope>NUCLEOTIDE SEQUENCE</scope>
    <source>
        <strain evidence="16">Huo1</strain>
        <tissue evidence="16">Leaf</tissue>
    </source>
</reference>
<evidence type="ECO:0000256" key="6">
    <source>
        <dbReference type="ARBA" id="ARBA00022723"/>
    </source>
</evidence>
<dbReference type="AlphaFoldDB" id="A0A8X8ZLP5"/>
<dbReference type="OrthoDB" id="10321638at2759"/>
<dbReference type="GO" id="GO:0046872">
    <property type="term" value="F:metal ion binding"/>
    <property type="evidence" value="ECO:0007669"/>
    <property type="project" value="UniProtKB-KW"/>
</dbReference>
<evidence type="ECO:0000259" key="15">
    <source>
        <dbReference type="PROSITE" id="PS51746"/>
    </source>
</evidence>
<proteinExistence type="inferred from homology"/>
<dbReference type="Pfam" id="PF00481">
    <property type="entry name" value="PP2C"/>
    <property type="match status" value="1"/>
</dbReference>
<name>A0A8X8ZLP5_SALSN</name>
<dbReference type="EMBL" id="PNBA02000010">
    <property type="protein sequence ID" value="KAG6409542.1"/>
    <property type="molecule type" value="Genomic_DNA"/>
</dbReference>
<dbReference type="Gene3D" id="3.60.40.10">
    <property type="entry name" value="PPM-type phosphatase domain"/>
    <property type="match status" value="1"/>
</dbReference>
<dbReference type="InterPro" id="IPR000222">
    <property type="entry name" value="PP2C_BS"/>
</dbReference>
<protein>
    <recommendedName>
        <fullName evidence="4">protein-serine/threonine phosphatase</fullName>
        <ecNumber evidence="4">3.1.3.16</ecNumber>
    </recommendedName>
</protein>
<evidence type="ECO:0000256" key="7">
    <source>
        <dbReference type="ARBA" id="ARBA00022801"/>
    </source>
</evidence>
<keyword evidence="10" id="KW-0464">Manganese</keyword>
<evidence type="ECO:0000256" key="12">
    <source>
        <dbReference type="ARBA" id="ARBA00048336"/>
    </source>
</evidence>